<accession>A0A975GVL7</accession>
<dbReference type="RefSeq" id="WP_207870735.1">
    <property type="nucleotide sequence ID" value="NZ_CP062222.1"/>
</dbReference>
<dbReference type="KEGG" id="bgoe:IFJ75_01050"/>
<feature type="compositionally biased region" description="Acidic residues" evidence="1">
    <location>
        <begin position="502"/>
        <end position="517"/>
    </location>
</feature>
<evidence type="ECO:0000313" key="3">
    <source>
        <dbReference type="EMBL" id="QTC91557.1"/>
    </source>
</evidence>
<feature type="chain" id="PRO_5037469116" description="DUF1570 domain-containing protein" evidence="2">
    <location>
        <begin position="27"/>
        <end position="517"/>
    </location>
</feature>
<dbReference type="AlphaFoldDB" id="A0A975GVL7"/>
<gene>
    <name evidence="3" type="ORF">IFJ75_01050</name>
</gene>
<keyword evidence="2" id="KW-0732">Signal</keyword>
<dbReference type="SUPFAM" id="SSF48452">
    <property type="entry name" value="TPR-like"/>
    <property type="match status" value="1"/>
</dbReference>
<dbReference type="EMBL" id="CP062222">
    <property type="protein sequence ID" value="QTC91557.1"/>
    <property type="molecule type" value="Genomic_DNA"/>
</dbReference>
<dbReference type="Proteomes" id="UP000663918">
    <property type="component" value="Chromosome"/>
</dbReference>
<reference evidence="3" key="1">
    <citation type="submission" date="2020-09" db="EMBL/GenBank/DDBJ databases">
        <title>Brevundimonas sp. LVF2 isolated from a puddle in Goettingen, Germany.</title>
        <authorList>
            <person name="Friedrich I."/>
            <person name="Klassen A."/>
            <person name="Hannes N."/>
            <person name="Schneider D."/>
            <person name="Hertel R."/>
            <person name="Daniel R."/>
        </authorList>
    </citation>
    <scope>NUCLEOTIDE SEQUENCE</scope>
    <source>
        <strain evidence="3">LVF2</strain>
    </source>
</reference>
<feature type="compositionally biased region" description="Basic and acidic residues" evidence="1">
    <location>
        <begin position="482"/>
        <end position="491"/>
    </location>
</feature>
<keyword evidence="4" id="KW-1185">Reference proteome</keyword>
<organism evidence="3 4">
    <name type="scientific">Brevundimonas goettingensis</name>
    <dbReference type="NCBI Taxonomy" id="2774190"/>
    <lineage>
        <taxon>Bacteria</taxon>
        <taxon>Pseudomonadati</taxon>
        <taxon>Pseudomonadota</taxon>
        <taxon>Alphaproteobacteria</taxon>
        <taxon>Caulobacterales</taxon>
        <taxon>Caulobacteraceae</taxon>
        <taxon>Brevundimonas</taxon>
    </lineage>
</organism>
<feature type="region of interest" description="Disordered" evidence="1">
    <location>
        <begin position="472"/>
        <end position="517"/>
    </location>
</feature>
<dbReference type="InterPro" id="IPR011990">
    <property type="entry name" value="TPR-like_helical_dom_sf"/>
</dbReference>
<evidence type="ECO:0000256" key="1">
    <source>
        <dbReference type="SAM" id="MobiDB-lite"/>
    </source>
</evidence>
<evidence type="ECO:0008006" key="5">
    <source>
        <dbReference type="Google" id="ProtNLM"/>
    </source>
</evidence>
<evidence type="ECO:0000313" key="4">
    <source>
        <dbReference type="Proteomes" id="UP000663918"/>
    </source>
</evidence>
<name>A0A975GVL7_9CAUL</name>
<dbReference type="Gene3D" id="1.25.40.10">
    <property type="entry name" value="Tetratricopeptide repeat domain"/>
    <property type="match status" value="1"/>
</dbReference>
<proteinExistence type="predicted"/>
<evidence type="ECO:0000256" key="2">
    <source>
        <dbReference type="SAM" id="SignalP"/>
    </source>
</evidence>
<feature type="signal peptide" evidence="2">
    <location>
        <begin position="1"/>
        <end position="26"/>
    </location>
</feature>
<sequence length="517" mass="56777">MSVLTRRLSLALLFLLSVLGAAPAHAEWRKAETDRFIVYSEGSERELRDQVQLLHRFDRLVRAPFGLSDAPPARRLTIFMVSGRGGMEAIYPNVPRNVGGWYSSTEHDIYAALDRRSDIKVLLHEYTHHVMRQNFPVAMPAWFSEGVAEFYMTARIDDRETRVGYRDDGRVATMNSLPWLPLDRLLTRRALNGNPQQMAAFYAEAWLLTHYLISDDGRRHQLETYLKAVSEGASPMEAVQPAFGVSPDQLEQAIRRYRAGSMPYAVYPTPAMDDVAIRMETLPPSAEILFPLSIRLNYAQRGDDGPAVFARTKAAQARWPTDRLANMTLAKAEVAWGTPAAAETALNAVLAADPADVEALRWLARLRLTAAAEAAAAGDGETRDRMNRQARAFLARAMAAAPNDYRIYMALGRSRRGAADYPNANDLATWSLAVELAPQVGGVRWEAAEAFSRAGQNETAIALLLPLASDPHGGANAARARQKLESLRPDGEATGETAPPVADDEDAAAVAPEDDAG</sequence>
<protein>
    <recommendedName>
        <fullName evidence="5">DUF1570 domain-containing protein</fullName>
    </recommendedName>
</protein>